<reference evidence="1 2" key="1">
    <citation type="journal article" date="2022" name="Allergy">
        <title>Genome assembly and annotation of Periplaneta americana reveal a comprehensive cockroach allergen profile.</title>
        <authorList>
            <person name="Wang L."/>
            <person name="Xiong Q."/>
            <person name="Saelim N."/>
            <person name="Wang L."/>
            <person name="Nong W."/>
            <person name="Wan A.T."/>
            <person name="Shi M."/>
            <person name="Liu X."/>
            <person name="Cao Q."/>
            <person name="Hui J.H.L."/>
            <person name="Sookrung N."/>
            <person name="Leung T.F."/>
            <person name="Tungtrongchitr A."/>
            <person name="Tsui S.K.W."/>
        </authorList>
    </citation>
    <scope>NUCLEOTIDE SEQUENCE [LARGE SCALE GENOMIC DNA]</scope>
    <source>
        <strain evidence="1">PWHHKU_190912</strain>
    </source>
</reference>
<protein>
    <submittedName>
        <fullName evidence="1">Uncharacterized protein</fullName>
    </submittedName>
</protein>
<dbReference type="PANTHER" id="PTHR47326:SF1">
    <property type="entry name" value="HTH PSQ-TYPE DOMAIN-CONTAINING PROTEIN"/>
    <property type="match status" value="1"/>
</dbReference>
<organism evidence="1 2">
    <name type="scientific">Periplaneta americana</name>
    <name type="common">American cockroach</name>
    <name type="synonym">Blatta americana</name>
    <dbReference type="NCBI Taxonomy" id="6978"/>
    <lineage>
        <taxon>Eukaryota</taxon>
        <taxon>Metazoa</taxon>
        <taxon>Ecdysozoa</taxon>
        <taxon>Arthropoda</taxon>
        <taxon>Hexapoda</taxon>
        <taxon>Insecta</taxon>
        <taxon>Pterygota</taxon>
        <taxon>Neoptera</taxon>
        <taxon>Polyneoptera</taxon>
        <taxon>Dictyoptera</taxon>
        <taxon>Blattodea</taxon>
        <taxon>Blattoidea</taxon>
        <taxon>Blattidae</taxon>
        <taxon>Blattinae</taxon>
        <taxon>Periplaneta</taxon>
    </lineage>
</organism>
<evidence type="ECO:0000313" key="1">
    <source>
        <dbReference type="EMBL" id="KAJ4430123.1"/>
    </source>
</evidence>
<gene>
    <name evidence="1" type="ORF">ANN_22333</name>
</gene>
<sequence>MSPGSSTESYPAFARIGLRENPGKNLNQITCPHRDSNPGHLVSQPDALTVTPQFDHCSYGNPSRIIWPELWTESGHAGRGDTPKWAISKGQRTFVPVPQRLLETRSFENHTNRNFFKNDTALWSGRVAQLVEQLATDWKVRDSIPGGDRIFSRCQTFRTAPRFTQPPIKLSTGSFPGVKGGQSLVPTTPPHSSAEVMESMGLYLHAFMTQLPEHLDQVFPQRWIGRNRIEWPARSPDLSLLDFFLWCHLKSVMYRERLNNLEDLEHRIMEVVHDIPKAWLNHSLNGFYDRLAHCQAAEGYQFEHRI</sequence>
<dbReference type="InterPro" id="IPR036397">
    <property type="entry name" value="RNaseH_sf"/>
</dbReference>
<dbReference type="PANTHER" id="PTHR47326">
    <property type="entry name" value="TRANSPOSABLE ELEMENT TC3 TRANSPOSASE-LIKE PROTEIN"/>
    <property type="match status" value="1"/>
</dbReference>
<dbReference type="Proteomes" id="UP001148838">
    <property type="component" value="Unassembled WGS sequence"/>
</dbReference>
<dbReference type="EMBL" id="JAJSOF020000033">
    <property type="protein sequence ID" value="KAJ4430123.1"/>
    <property type="molecule type" value="Genomic_DNA"/>
</dbReference>
<comment type="caution">
    <text evidence="1">The sequence shown here is derived from an EMBL/GenBank/DDBJ whole genome shotgun (WGS) entry which is preliminary data.</text>
</comment>
<dbReference type="Gene3D" id="3.30.420.10">
    <property type="entry name" value="Ribonuclease H-like superfamily/Ribonuclease H"/>
    <property type="match status" value="1"/>
</dbReference>
<evidence type="ECO:0000313" key="2">
    <source>
        <dbReference type="Proteomes" id="UP001148838"/>
    </source>
</evidence>
<keyword evidence="2" id="KW-1185">Reference proteome</keyword>
<proteinExistence type="predicted"/>
<accession>A0ABQ8S7V2</accession>
<name>A0ABQ8S7V2_PERAM</name>